<feature type="transmembrane region" description="Helical" evidence="7">
    <location>
        <begin position="306"/>
        <end position="323"/>
    </location>
</feature>
<dbReference type="Gene3D" id="1.20.1250.20">
    <property type="entry name" value="MFS general substrate transporter like domains"/>
    <property type="match status" value="2"/>
</dbReference>
<feature type="transmembrane region" description="Helical" evidence="7">
    <location>
        <begin position="434"/>
        <end position="455"/>
    </location>
</feature>
<feature type="transmembrane region" description="Helical" evidence="7">
    <location>
        <begin position="160"/>
        <end position="178"/>
    </location>
</feature>
<keyword evidence="10" id="KW-1185">Reference proteome</keyword>
<keyword evidence="3 7" id="KW-0812">Transmembrane</keyword>
<dbReference type="InterPro" id="IPR011701">
    <property type="entry name" value="MFS"/>
</dbReference>
<feature type="transmembrane region" description="Helical" evidence="7">
    <location>
        <begin position="128"/>
        <end position="148"/>
    </location>
</feature>
<feature type="transmembrane region" description="Helical" evidence="7">
    <location>
        <begin position="397"/>
        <end position="413"/>
    </location>
</feature>
<evidence type="ECO:0000259" key="8">
    <source>
        <dbReference type="PROSITE" id="PS50850"/>
    </source>
</evidence>
<keyword evidence="2" id="KW-0813">Transport</keyword>
<keyword evidence="4 7" id="KW-1133">Transmembrane helix</keyword>
<evidence type="ECO:0000256" key="1">
    <source>
        <dbReference type="ARBA" id="ARBA00004141"/>
    </source>
</evidence>
<dbReference type="PANTHER" id="PTHR43791">
    <property type="entry name" value="PERMEASE-RELATED"/>
    <property type="match status" value="1"/>
</dbReference>
<dbReference type="PANTHER" id="PTHR43791:SF54">
    <property type="entry name" value="MAJOR FACILITATOR SUPERFAMILY (MFS) PROFILE DOMAIN-CONTAINING PROTEIN-RELATED"/>
    <property type="match status" value="1"/>
</dbReference>
<feature type="transmembrane region" description="Helical" evidence="7">
    <location>
        <begin position="467"/>
        <end position="488"/>
    </location>
</feature>
<comment type="caution">
    <text evidence="9">The sequence shown here is derived from an EMBL/GenBank/DDBJ whole genome shotgun (WGS) entry which is preliminary data.</text>
</comment>
<evidence type="ECO:0000313" key="10">
    <source>
        <dbReference type="Proteomes" id="UP000766486"/>
    </source>
</evidence>
<feature type="domain" description="Major facilitator superfamily (MFS) profile" evidence="8">
    <location>
        <begin position="63"/>
        <end position="495"/>
    </location>
</feature>
<accession>A0ABY6TZF8</accession>
<evidence type="ECO:0000313" key="9">
    <source>
        <dbReference type="EMBL" id="VUC24079.1"/>
    </source>
</evidence>
<evidence type="ECO:0000256" key="7">
    <source>
        <dbReference type="SAM" id="Phobius"/>
    </source>
</evidence>
<dbReference type="InterPro" id="IPR036259">
    <property type="entry name" value="MFS_trans_sf"/>
</dbReference>
<reference evidence="9 10" key="1">
    <citation type="submission" date="2019-06" db="EMBL/GenBank/DDBJ databases">
        <authorList>
            <person name="Broberg M."/>
        </authorList>
    </citation>
    <scope>NUCLEOTIDE SEQUENCE [LARGE SCALE GENOMIC DNA]</scope>
</reference>
<dbReference type="SUPFAM" id="SSF103473">
    <property type="entry name" value="MFS general substrate transporter"/>
    <property type="match status" value="1"/>
</dbReference>
<sequence>MAPSRTNSLVSAKRDDKDATIEECEDPGNKYTRLGISDEDASFYDNFSDEKRKRLFWKVDVRLVPFLTLLYLAAHIDRANIGNAKIEGLAEDLHLTGLQYNIVLSIFFIPYILLEVPSNVLLRKFKRPSAYIALLVLFWGTVMTLTGIVKNFAGLMVCRIMLGIAEAGFFPGAVYLITQWYVQNQLQTRLAIFFCASALSGAFSGLLAFAIAKMNGIGGRPGWAWIFLLEGMATVVLDKSFSSPFCNALLTIFDRYTPQLSGKWLDADEIRYLTIQTDIREGGKYREATEKFRWADVWALVSDYKVYLQMWILFATTTCSYGIKFTMPSVTKSMGFTSSQAQLLTIPPYIAGAVSAVVFGKMSDRFMWRLPFIVIPLVLIEVGFSTILPLAPTISKHVAPCYVGVVLICMGIYPTNPAGSAWISGNLAGPSKKAMGIALNICLGNLGGIVGSYIFLDAEAPGYPTGFGTGLAVVASAVFSSLFLEYSYWRLNKKREAMDRATIMSTYTEEELSRMGDASPLFKYTL</sequence>
<evidence type="ECO:0000256" key="2">
    <source>
        <dbReference type="ARBA" id="ARBA00022448"/>
    </source>
</evidence>
<dbReference type="PROSITE" id="PS50850">
    <property type="entry name" value="MFS"/>
    <property type="match status" value="1"/>
</dbReference>
<protein>
    <recommendedName>
        <fullName evidence="8">Major facilitator superfamily (MFS) profile domain-containing protein</fullName>
    </recommendedName>
</protein>
<feature type="region of interest" description="Disordered" evidence="6">
    <location>
        <begin position="1"/>
        <end position="24"/>
    </location>
</feature>
<evidence type="ECO:0000256" key="4">
    <source>
        <dbReference type="ARBA" id="ARBA00022989"/>
    </source>
</evidence>
<feature type="compositionally biased region" description="Polar residues" evidence="6">
    <location>
        <begin position="1"/>
        <end position="10"/>
    </location>
</feature>
<evidence type="ECO:0000256" key="6">
    <source>
        <dbReference type="SAM" id="MobiDB-lite"/>
    </source>
</evidence>
<feature type="transmembrane region" description="Helical" evidence="7">
    <location>
        <begin position="55"/>
        <end position="74"/>
    </location>
</feature>
<evidence type="ECO:0000256" key="3">
    <source>
        <dbReference type="ARBA" id="ARBA00022692"/>
    </source>
</evidence>
<comment type="subcellular location">
    <subcellularLocation>
        <location evidence="1">Membrane</location>
        <topology evidence="1">Multi-pass membrane protein</topology>
    </subcellularLocation>
</comment>
<evidence type="ECO:0000256" key="5">
    <source>
        <dbReference type="ARBA" id="ARBA00023136"/>
    </source>
</evidence>
<gene>
    <name evidence="9" type="ORF">CLO192961_LOCUS132630</name>
</gene>
<keyword evidence="5 7" id="KW-0472">Membrane</keyword>
<dbReference type="EMBL" id="CABFNS010000715">
    <property type="protein sequence ID" value="VUC24079.1"/>
    <property type="molecule type" value="Genomic_DNA"/>
</dbReference>
<dbReference type="Pfam" id="PF07690">
    <property type="entry name" value="MFS_1"/>
    <property type="match status" value="1"/>
</dbReference>
<dbReference type="InterPro" id="IPR020846">
    <property type="entry name" value="MFS_dom"/>
</dbReference>
<proteinExistence type="predicted"/>
<dbReference type="Proteomes" id="UP000766486">
    <property type="component" value="Unassembled WGS sequence"/>
</dbReference>
<name>A0ABY6TZF8_BIOOC</name>
<organism evidence="9 10">
    <name type="scientific">Bionectria ochroleuca</name>
    <name type="common">Gliocladium roseum</name>
    <dbReference type="NCBI Taxonomy" id="29856"/>
    <lineage>
        <taxon>Eukaryota</taxon>
        <taxon>Fungi</taxon>
        <taxon>Dikarya</taxon>
        <taxon>Ascomycota</taxon>
        <taxon>Pezizomycotina</taxon>
        <taxon>Sordariomycetes</taxon>
        <taxon>Hypocreomycetidae</taxon>
        <taxon>Hypocreales</taxon>
        <taxon>Bionectriaceae</taxon>
        <taxon>Clonostachys</taxon>
    </lineage>
</organism>
<feature type="transmembrane region" description="Helical" evidence="7">
    <location>
        <begin position="98"/>
        <end position="116"/>
    </location>
</feature>
<feature type="transmembrane region" description="Helical" evidence="7">
    <location>
        <begin position="190"/>
        <end position="211"/>
    </location>
</feature>
<feature type="transmembrane region" description="Helical" evidence="7">
    <location>
        <begin position="372"/>
        <end position="391"/>
    </location>
</feature>